<evidence type="ECO:0000313" key="1">
    <source>
        <dbReference type="EMBL" id="GAA4876372.1"/>
    </source>
</evidence>
<dbReference type="EMBL" id="BAABJZ010000008">
    <property type="protein sequence ID" value="GAA4876372.1"/>
    <property type="molecule type" value="Genomic_DNA"/>
</dbReference>
<sequence>MTLQVGSKGAAMVLDFGKGQTLAQRAEGRFVGVALTGVCDHRGQIGGAG</sequence>
<name>A0ABP9EEC4_9GAMM</name>
<comment type="caution">
    <text evidence="1">The sequence shown here is derived from an EMBL/GenBank/DDBJ whole genome shotgun (WGS) entry which is preliminary data.</text>
</comment>
<keyword evidence="2" id="KW-1185">Reference proteome</keyword>
<protein>
    <submittedName>
        <fullName evidence="1">Uncharacterized protein</fullName>
    </submittedName>
</protein>
<proteinExistence type="predicted"/>
<accession>A0ABP9EEC4</accession>
<gene>
    <name evidence="1" type="ORF">GCM10023333_07040</name>
</gene>
<dbReference type="Proteomes" id="UP001499988">
    <property type="component" value="Unassembled WGS sequence"/>
</dbReference>
<organism evidence="1 2">
    <name type="scientific">Ferrimonas pelagia</name>
    <dbReference type="NCBI Taxonomy" id="1177826"/>
    <lineage>
        <taxon>Bacteria</taxon>
        <taxon>Pseudomonadati</taxon>
        <taxon>Pseudomonadota</taxon>
        <taxon>Gammaproteobacteria</taxon>
        <taxon>Alteromonadales</taxon>
        <taxon>Ferrimonadaceae</taxon>
        <taxon>Ferrimonas</taxon>
    </lineage>
</organism>
<reference evidence="2" key="1">
    <citation type="journal article" date="2019" name="Int. J. Syst. Evol. Microbiol.">
        <title>The Global Catalogue of Microorganisms (GCM) 10K type strain sequencing project: providing services to taxonomists for standard genome sequencing and annotation.</title>
        <authorList>
            <consortium name="The Broad Institute Genomics Platform"/>
            <consortium name="The Broad Institute Genome Sequencing Center for Infectious Disease"/>
            <person name="Wu L."/>
            <person name="Ma J."/>
        </authorList>
    </citation>
    <scope>NUCLEOTIDE SEQUENCE [LARGE SCALE GENOMIC DNA]</scope>
    <source>
        <strain evidence="2">JCM 18401</strain>
    </source>
</reference>
<evidence type="ECO:0000313" key="2">
    <source>
        <dbReference type="Proteomes" id="UP001499988"/>
    </source>
</evidence>